<evidence type="ECO:0000313" key="15">
    <source>
        <dbReference type="Proteomes" id="UP000242525"/>
    </source>
</evidence>
<dbReference type="GO" id="GO:0031965">
    <property type="term" value="C:nuclear membrane"/>
    <property type="evidence" value="ECO:0007669"/>
    <property type="project" value="UniProtKB-SubCell"/>
</dbReference>
<dbReference type="GO" id="GO:0070762">
    <property type="term" value="C:nuclear pore transmembrane ring"/>
    <property type="evidence" value="ECO:0007669"/>
    <property type="project" value="TreeGrafter"/>
</dbReference>
<comment type="similarity">
    <text evidence="3">Belongs to the NDC1 family.</text>
</comment>
<dbReference type="STRING" id="1173061.A0A0J9X8S1"/>
<evidence type="ECO:0000256" key="8">
    <source>
        <dbReference type="ARBA" id="ARBA00022989"/>
    </source>
</evidence>
<dbReference type="OrthoDB" id="67850at2759"/>
<accession>A0A0J9X8S1</accession>
<evidence type="ECO:0000256" key="10">
    <source>
        <dbReference type="ARBA" id="ARBA00023132"/>
    </source>
</evidence>
<dbReference type="PANTHER" id="PTHR13269">
    <property type="entry name" value="NUCLEOPORIN NDC1"/>
    <property type="match status" value="1"/>
</dbReference>
<dbReference type="GO" id="GO:0051028">
    <property type="term" value="P:mRNA transport"/>
    <property type="evidence" value="ECO:0007669"/>
    <property type="project" value="UniProtKB-KW"/>
</dbReference>
<protein>
    <recommendedName>
        <fullName evidence="16">Nucleoporin NDC1</fullName>
    </recommendedName>
</protein>
<reference evidence="14" key="1">
    <citation type="submission" date="2014-03" db="EMBL/GenBank/DDBJ databases">
        <authorList>
            <person name="Casaregola S."/>
        </authorList>
    </citation>
    <scope>NUCLEOTIDE SEQUENCE [LARGE SCALE GENOMIC DNA]</scope>
    <source>
        <strain evidence="14">CLIB 918</strain>
    </source>
</reference>
<feature type="transmembrane region" description="Helical" evidence="13">
    <location>
        <begin position="31"/>
        <end position="53"/>
    </location>
</feature>
<proteinExistence type="inferred from homology"/>
<dbReference type="Pfam" id="PF09531">
    <property type="entry name" value="Ndc1_Nup"/>
    <property type="match status" value="1"/>
</dbReference>
<dbReference type="EMBL" id="CCBN010000006">
    <property type="protein sequence ID" value="CDO53843.1"/>
    <property type="molecule type" value="Genomic_DNA"/>
</dbReference>
<comment type="subcellular location">
    <subcellularLocation>
        <location evidence="1">Nucleus membrane</location>
        <topology evidence="1">Multi-pass membrane protein</topology>
    </subcellularLocation>
    <subcellularLocation>
        <location evidence="2">Nucleus</location>
        <location evidence="2">Nuclear pore complex</location>
    </subcellularLocation>
</comment>
<dbReference type="Proteomes" id="UP000242525">
    <property type="component" value="Unassembled WGS sequence"/>
</dbReference>
<evidence type="ECO:0000256" key="5">
    <source>
        <dbReference type="ARBA" id="ARBA00022692"/>
    </source>
</evidence>
<feature type="transmembrane region" description="Helical" evidence="13">
    <location>
        <begin position="200"/>
        <end position="222"/>
    </location>
</feature>
<evidence type="ECO:0000256" key="12">
    <source>
        <dbReference type="ARBA" id="ARBA00023242"/>
    </source>
</evidence>
<name>A0A0J9X8S1_GEOCN</name>
<feature type="transmembrane region" description="Helical" evidence="13">
    <location>
        <begin position="109"/>
        <end position="128"/>
    </location>
</feature>
<keyword evidence="10" id="KW-0906">Nuclear pore complex</keyword>
<keyword evidence="4" id="KW-0813">Transport</keyword>
<dbReference type="GO" id="GO:0005816">
    <property type="term" value="C:spindle pole body"/>
    <property type="evidence" value="ECO:0007669"/>
    <property type="project" value="TreeGrafter"/>
</dbReference>
<gene>
    <name evidence="14" type="ORF">BN980_GECA06s00538g</name>
</gene>
<dbReference type="AlphaFoldDB" id="A0A0J9X8S1"/>
<feature type="transmembrane region" description="Helical" evidence="13">
    <location>
        <begin position="258"/>
        <end position="286"/>
    </location>
</feature>
<evidence type="ECO:0000256" key="9">
    <source>
        <dbReference type="ARBA" id="ARBA00023010"/>
    </source>
</evidence>
<evidence type="ECO:0000313" key="14">
    <source>
        <dbReference type="EMBL" id="CDO53843.1"/>
    </source>
</evidence>
<keyword evidence="9" id="KW-0811">Translocation</keyword>
<evidence type="ECO:0000256" key="7">
    <source>
        <dbReference type="ARBA" id="ARBA00022927"/>
    </source>
</evidence>
<dbReference type="GO" id="GO:0006999">
    <property type="term" value="P:nuclear pore organization"/>
    <property type="evidence" value="ECO:0007669"/>
    <property type="project" value="TreeGrafter"/>
</dbReference>
<feature type="transmembrane region" description="Helical" evidence="13">
    <location>
        <begin position="59"/>
        <end position="81"/>
    </location>
</feature>
<comment type="caution">
    <text evidence="14">The sequence shown here is derived from an EMBL/GenBank/DDBJ whole genome shotgun (WGS) entry which is preliminary data.</text>
</comment>
<evidence type="ECO:0000256" key="13">
    <source>
        <dbReference type="SAM" id="Phobius"/>
    </source>
</evidence>
<evidence type="ECO:0000256" key="3">
    <source>
        <dbReference type="ARBA" id="ARBA00005760"/>
    </source>
</evidence>
<keyword evidence="6" id="KW-0509">mRNA transport</keyword>
<dbReference type="PANTHER" id="PTHR13269:SF6">
    <property type="entry name" value="NUCLEOPORIN NDC1"/>
    <property type="match status" value="1"/>
</dbReference>
<keyword evidence="5 13" id="KW-0812">Transmembrane</keyword>
<evidence type="ECO:0000256" key="11">
    <source>
        <dbReference type="ARBA" id="ARBA00023136"/>
    </source>
</evidence>
<dbReference type="GO" id="GO:0070631">
    <property type="term" value="P:spindle pole body localization"/>
    <property type="evidence" value="ECO:0007669"/>
    <property type="project" value="TreeGrafter"/>
</dbReference>
<evidence type="ECO:0000256" key="6">
    <source>
        <dbReference type="ARBA" id="ARBA00022816"/>
    </source>
</evidence>
<sequence length="595" mass="66918">MAVMRMSRLPSSTRQIPSYSSVSSEALLARFFQVCQLLTFFSVLVSAVLTLFLHVSWISFVPIVVLRAVPLFLALIVIVLYRKTNVRLNYLPFPSGFAEFWARFVTSTVYAKAFAIYSLSILLFFWSFGYQITDIGVTTRLLSGTYSLPKLNERYLYIKLVQFWTSAVFAAIHVGLDFDRLEFKLELTSLRAQKRISGKIGYMLSKSLVISSAITVSAPVIYVVFRKLIWSISLTIARSFYTLHHVNSYSGFPIGLNMILTTFVASFLIVFGWIFANVMFSVYMTLGPSYRSELISAKSNDKNGTLVTGLQAKHKQLIRMLAFLELVHIAINVKDRRVSIFADIDRKVSIWTQIKNETLGLVDDIIKPLEKIYKQQENKPKPVAVTSSVEVPAGASGIPATPIAIKEKNIFARPSSKATIIDGLQDKNALASKEVIGVVQAVKQKFHDTVKANTVYVQSLLESEMLYPLRFTISRRARQIIPNPSLTVVGVSALSALVCHSIEDDQYGMVQKDIASILDHLVDAHRMLRKFIDTPPVHWSNPHEKVDSKRDLADVLQVLDAVDEAFTNIVHEFYDYLPSLGLSPKVIDVINKRLN</sequence>
<evidence type="ECO:0008006" key="16">
    <source>
        <dbReference type="Google" id="ProtNLM"/>
    </source>
</evidence>
<organism evidence="14 15">
    <name type="scientific">Geotrichum candidum</name>
    <name type="common">Oospora lactis</name>
    <name type="synonym">Dipodascus geotrichum</name>
    <dbReference type="NCBI Taxonomy" id="1173061"/>
    <lineage>
        <taxon>Eukaryota</taxon>
        <taxon>Fungi</taxon>
        <taxon>Dikarya</taxon>
        <taxon>Ascomycota</taxon>
        <taxon>Saccharomycotina</taxon>
        <taxon>Dipodascomycetes</taxon>
        <taxon>Dipodascales</taxon>
        <taxon>Dipodascaceae</taxon>
        <taxon>Geotrichum</taxon>
    </lineage>
</organism>
<dbReference type="GO" id="GO:0106166">
    <property type="term" value="F:spindle pole body-nuclear membrane anchor activity"/>
    <property type="evidence" value="ECO:0007669"/>
    <property type="project" value="TreeGrafter"/>
</dbReference>
<keyword evidence="7" id="KW-0653">Protein transport</keyword>
<keyword evidence="11 13" id="KW-0472">Membrane</keyword>
<evidence type="ECO:0000256" key="4">
    <source>
        <dbReference type="ARBA" id="ARBA00022448"/>
    </source>
</evidence>
<keyword evidence="8 13" id="KW-1133">Transmembrane helix</keyword>
<evidence type="ECO:0000256" key="2">
    <source>
        <dbReference type="ARBA" id="ARBA00004567"/>
    </source>
</evidence>
<evidence type="ECO:0000256" key="1">
    <source>
        <dbReference type="ARBA" id="ARBA00004232"/>
    </source>
</evidence>
<keyword evidence="12" id="KW-0539">Nucleus</keyword>
<keyword evidence="15" id="KW-1185">Reference proteome</keyword>
<dbReference type="InterPro" id="IPR019049">
    <property type="entry name" value="Nucleoporin_prot_Ndc1/Nup"/>
</dbReference>
<dbReference type="GO" id="GO:0015031">
    <property type="term" value="P:protein transport"/>
    <property type="evidence" value="ECO:0007669"/>
    <property type="project" value="UniProtKB-KW"/>
</dbReference>